<accession>A0ACD3B781</accession>
<name>A0ACD3B781_9AGAR</name>
<organism evidence="1 2">
    <name type="scientific">Pluteus cervinus</name>
    <dbReference type="NCBI Taxonomy" id="181527"/>
    <lineage>
        <taxon>Eukaryota</taxon>
        <taxon>Fungi</taxon>
        <taxon>Dikarya</taxon>
        <taxon>Basidiomycota</taxon>
        <taxon>Agaricomycotina</taxon>
        <taxon>Agaricomycetes</taxon>
        <taxon>Agaricomycetidae</taxon>
        <taxon>Agaricales</taxon>
        <taxon>Pluteineae</taxon>
        <taxon>Pluteaceae</taxon>
        <taxon>Pluteus</taxon>
    </lineage>
</organism>
<keyword evidence="2" id="KW-1185">Reference proteome</keyword>
<proteinExistence type="predicted"/>
<dbReference type="EMBL" id="ML208272">
    <property type="protein sequence ID" value="TFK73854.1"/>
    <property type="molecule type" value="Genomic_DNA"/>
</dbReference>
<reference evidence="1 2" key="1">
    <citation type="journal article" date="2019" name="Nat. Ecol. Evol.">
        <title>Megaphylogeny resolves global patterns of mushroom evolution.</title>
        <authorList>
            <person name="Varga T."/>
            <person name="Krizsan K."/>
            <person name="Foldi C."/>
            <person name="Dima B."/>
            <person name="Sanchez-Garcia M."/>
            <person name="Sanchez-Ramirez S."/>
            <person name="Szollosi G.J."/>
            <person name="Szarkandi J.G."/>
            <person name="Papp V."/>
            <person name="Albert L."/>
            <person name="Andreopoulos W."/>
            <person name="Angelini C."/>
            <person name="Antonin V."/>
            <person name="Barry K.W."/>
            <person name="Bougher N.L."/>
            <person name="Buchanan P."/>
            <person name="Buyck B."/>
            <person name="Bense V."/>
            <person name="Catcheside P."/>
            <person name="Chovatia M."/>
            <person name="Cooper J."/>
            <person name="Damon W."/>
            <person name="Desjardin D."/>
            <person name="Finy P."/>
            <person name="Geml J."/>
            <person name="Haridas S."/>
            <person name="Hughes K."/>
            <person name="Justo A."/>
            <person name="Karasinski D."/>
            <person name="Kautmanova I."/>
            <person name="Kiss B."/>
            <person name="Kocsube S."/>
            <person name="Kotiranta H."/>
            <person name="LaButti K.M."/>
            <person name="Lechner B.E."/>
            <person name="Liimatainen K."/>
            <person name="Lipzen A."/>
            <person name="Lukacs Z."/>
            <person name="Mihaltcheva S."/>
            <person name="Morgado L.N."/>
            <person name="Niskanen T."/>
            <person name="Noordeloos M.E."/>
            <person name="Ohm R.A."/>
            <person name="Ortiz-Santana B."/>
            <person name="Ovrebo C."/>
            <person name="Racz N."/>
            <person name="Riley R."/>
            <person name="Savchenko A."/>
            <person name="Shiryaev A."/>
            <person name="Soop K."/>
            <person name="Spirin V."/>
            <person name="Szebenyi C."/>
            <person name="Tomsovsky M."/>
            <person name="Tulloss R.E."/>
            <person name="Uehling J."/>
            <person name="Grigoriev I.V."/>
            <person name="Vagvolgyi C."/>
            <person name="Papp T."/>
            <person name="Martin F.M."/>
            <person name="Miettinen O."/>
            <person name="Hibbett D.S."/>
            <person name="Nagy L.G."/>
        </authorList>
    </citation>
    <scope>NUCLEOTIDE SEQUENCE [LARGE SCALE GENOMIC DNA]</scope>
    <source>
        <strain evidence="1 2">NL-1719</strain>
    </source>
</reference>
<protein>
    <submittedName>
        <fullName evidence="1">Uncharacterized protein</fullName>
    </submittedName>
</protein>
<evidence type="ECO:0000313" key="1">
    <source>
        <dbReference type="EMBL" id="TFK73854.1"/>
    </source>
</evidence>
<dbReference type="Proteomes" id="UP000308600">
    <property type="component" value="Unassembled WGS sequence"/>
</dbReference>
<gene>
    <name evidence="1" type="ORF">BDN72DRAFT_135286</name>
</gene>
<evidence type="ECO:0000313" key="2">
    <source>
        <dbReference type="Proteomes" id="UP000308600"/>
    </source>
</evidence>
<sequence>MYTTSSTLLPVYLTQIRVIVTPECRAAVKPVWPLLPLPTTELLINRNHVNRCCLVLIPKSLRFCASFHPTVFNHNIALRNLSLNHALYQALDWHVTIIHVDLVYIGNVFNIFWLWISLSNTPQLCACLWSRQVGVGKVPLLYDTIFECLVFVPGMHSKSTECFSPE</sequence>